<dbReference type="SMART" id="SM00954">
    <property type="entry name" value="RelA_SpoT"/>
    <property type="match status" value="1"/>
</dbReference>
<feature type="domain" description="RelA/SpoT" evidence="1">
    <location>
        <begin position="45"/>
        <end position="179"/>
    </location>
</feature>
<dbReference type="Gene3D" id="3.30.460.10">
    <property type="entry name" value="Beta Polymerase, domain 2"/>
    <property type="match status" value="1"/>
</dbReference>
<proteinExistence type="predicted"/>
<evidence type="ECO:0000313" key="3">
    <source>
        <dbReference type="Proteomes" id="UP001219309"/>
    </source>
</evidence>
<dbReference type="RefSeq" id="WP_277717758.1">
    <property type="nucleotide sequence ID" value="NZ_CP110533.1"/>
</dbReference>
<evidence type="ECO:0000313" key="2">
    <source>
        <dbReference type="EMBL" id="WFC80874.1"/>
    </source>
</evidence>
<organism evidence="2 3">
    <name type="scientific">Enterobacter quasiroggenkampii</name>
    <dbReference type="NCBI Taxonomy" id="2497436"/>
    <lineage>
        <taxon>Bacteria</taxon>
        <taxon>Pseudomonadati</taxon>
        <taxon>Pseudomonadota</taxon>
        <taxon>Gammaproteobacteria</taxon>
        <taxon>Enterobacterales</taxon>
        <taxon>Enterobacteriaceae</taxon>
        <taxon>Enterobacter</taxon>
    </lineage>
</organism>
<reference evidence="2 3" key="1">
    <citation type="submission" date="2022-10" db="EMBL/GenBank/DDBJ databases">
        <title>Dissemination of Carbapenem-producing Enterobacteriaceae in the natural water sources, Central Thailand.</title>
        <authorList>
            <person name="Songsaeng W."/>
            <person name="Prapasarakul N."/>
            <person name="Am-In N."/>
            <person name="Wongsurawat T."/>
            <person name="Sirichokchatchawan W."/>
        </authorList>
    </citation>
    <scope>NUCLEOTIDE SEQUENCE [LARGE SCALE GENOMIC DNA]</scope>
    <source>
        <strain evidence="2 3">WS12-3</strain>
    </source>
</reference>
<sequence length="446" mass="51704">MSDIINAFMERYNKEFDFYLNLSKNVEDHIRGMLHSFGVRAIVSSRAKSPKRLRDKIIDRNSDQSYKTVESIYNDIVDLAGVRVALYFPGDMSKVEEIITTEFDLEVPPKSFPEKKRRSKNSSYEKVFSGYAAKHFRVKMKGNGRYANNYPVEIQVASVLMHAWSEVEHDLVYKPLQGSLSQEELMILDEINGLVLSGNLALERLQLAGLKRTESDNYEFKNHYDLALFFISCLPKENLDNVNFNDIFKILKLIDKTKRNELADVVSWIRENPLSKDAAPTTLISKRRRKDPTFQLFQYITKAIVNVFPDDTVDILEKYSEESFSDYILSERAKDSLFKLTRSFYLGSSNQIFVDSVVNDYDINFEIFYETKEEALHATMKEKNIAFTKNTEEIIPLLDDYIEQNNQLNSENFSKELLESVIDKNKILSDFITRTNLSNSELIRAS</sequence>
<protein>
    <submittedName>
        <fullName evidence="2">RelA/SpoT domain-containing protein</fullName>
    </submittedName>
</protein>
<dbReference type="InterPro" id="IPR007685">
    <property type="entry name" value="RelA_SpoT"/>
</dbReference>
<dbReference type="PANTHER" id="PTHR41773">
    <property type="entry name" value="GTP PYROPHOSPHATASE-RELATED"/>
    <property type="match status" value="1"/>
</dbReference>
<dbReference type="SUPFAM" id="SSF81301">
    <property type="entry name" value="Nucleotidyltransferase"/>
    <property type="match status" value="1"/>
</dbReference>
<dbReference type="Proteomes" id="UP001219309">
    <property type="component" value="Chromosome"/>
</dbReference>
<dbReference type="Pfam" id="PF04607">
    <property type="entry name" value="RelA_SpoT"/>
    <property type="match status" value="1"/>
</dbReference>
<dbReference type="EMBL" id="CP110533">
    <property type="protein sequence ID" value="WFC80874.1"/>
    <property type="molecule type" value="Genomic_DNA"/>
</dbReference>
<dbReference type="CDD" id="cd05399">
    <property type="entry name" value="NT_Rel-Spo_like"/>
    <property type="match status" value="1"/>
</dbReference>
<gene>
    <name evidence="2" type="ORF">OM418_12440</name>
</gene>
<accession>A0ABY8DVS7</accession>
<dbReference type="PANTHER" id="PTHR41773:SF1">
    <property type="entry name" value="RELA_SPOT DOMAIN-CONTAINING PROTEIN"/>
    <property type="match status" value="1"/>
</dbReference>
<dbReference type="InterPro" id="IPR043519">
    <property type="entry name" value="NT_sf"/>
</dbReference>
<keyword evidence="3" id="KW-1185">Reference proteome</keyword>
<evidence type="ECO:0000259" key="1">
    <source>
        <dbReference type="SMART" id="SM00954"/>
    </source>
</evidence>
<name>A0ABY8DVS7_9ENTR</name>